<dbReference type="EMBL" id="JACOOX010000002">
    <property type="protein sequence ID" value="MBC5661842.1"/>
    <property type="molecule type" value="Genomic_DNA"/>
</dbReference>
<dbReference type="InterPro" id="IPR032466">
    <property type="entry name" value="Metal_Hydrolase"/>
</dbReference>
<dbReference type="CDD" id="cd01300">
    <property type="entry name" value="YtcJ_like"/>
    <property type="match status" value="1"/>
</dbReference>
<evidence type="ECO:0000313" key="3">
    <source>
        <dbReference type="Proteomes" id="UP000615234"/>
    </source>
</evidence>
<dbReference type="SUPFAM" id="SSF51556">
    <property type="entry name" value="Metallo-dependent hydrolases"/>
    <property type="match status" value="1"/>
</dbReference>
<dbReference type="PANTHER" id="PTHR22642">
    <property type="entry name" value="IMIDAZOLONEPROPIONASE"/>
    <property type="match status" value="1"/>
</dbReference>
<gene>
    <name evidence="2" type="ORF">H8S09_02860</name>
</gene>
<dbReference type="SUPFAM" id="SSF51338">
    <property type="entry name" value="Composite domain of metallo-dependent hydrolases"/>
    <property type="match status" value="1"/>
</dbReference>
<dbReference type="InterPro" id="IPR011059">
    <property type="entry name" value="Metal-dep_hydrolase_composite"/>
</dbReference>
<sequence>MAEYIIKSRAVFDGRADSCKPLAVWIKDDRIKKLLPYDETNAVPADVPIYDMGDKLVMPSFIDAHTHIFTGAVAASEYVCNTLDACHSEQECVEQMVAYVKMHPGQKRIRGTGWFIGNWTEDRMPDKRSLDAYFPDTPVYLECADAHSMWLNSAALAEAGIRPNPSLANGMIETYPDGELTGMLIEPEAYAPAMEKFMDFTDEEMTGIHRHFKQVLAENGVAGLSEMFAEDYTEETYKKYELLKKLDDEEGLYANVYVYTKLFGYTSFEKFFEMKEKLDSRHFQITGLKGFIDGVTETYTGLLLEPYTDRPDTCGEKLPLWPRAKMQEEITAANEAGLQVRLHCIADGSVRMALDMYEEAEKRTGRKDLRNTIEHIENIHPDDVRRFKELDVVASMQPYHLILSNNDKIVRLGKKRCRYEWPMKSITNTGAAFAVGTDYPVVGLDPFQTIYAAVTRKDADGRLSGQNPWEVIDMATVLKGYTYGAAYVYQAEDRTGSIEAGKCANLIVLDQNLFTINPEMIPDTKVLWNIFEGQTIYDRLNNLAGASGI</sequence>
<reference evidence="2 3" key="1">
    <citation type="submission" date="2020-08" db="EMBL/GenBank/DDBJ databases">
        <title>Genome public.</title>
        <authorList>
            <person name="Liu C."/>
            <person name="Sun Q."/>
        </authorList>
    </citation>
    <scope>NUCLEOTIDE SEQUENCE [LARGE SCALE GENOMIC DNA]</scope>
    <source>
        <strain evidence="2 3">NSJ-10</strain>
    </source>
</reference>
<evidence type="ECO:0000259" key="1">
    <source>
        <dbReference type="Pfam" id="PF07969"/>
    </source>
</evidence>
<dbReference type="Gene3D" id="3.20.20.140">
    <property type="entry name" value="Metal-dependent hydrolases"/>
    <property type="match status" value="1"/>
</dbReference>
<organism evidence="2 3">
    <name type="scientific">Coprococcus hominis</name>
    <name type="common">ex Liu et al. 2022</name>
    <dbReference type="NCBI Taxonomy" id="2763039"/>
    <lineage>
        <taxon>Bacteria</taxon>
        <taxon>Bacillati</taxon>
        <taxon>Bacillota</taxon>
        <taxon>Clostridia</taxon>
        <taxon>Lachnospirales</taxon>
        <taxon>Lachnospiraceae</taxon>
        <taxon>Coprococcus</taxon>
    </lineage>
</organism>
<dbReference type="InterPro" id="IPR013108">
    <property type="entry name" value="Amidohydro_3"/>
</dbReference>
<dbReference type="RefSeq" id="WP_186847345.1">
    <property type="nucleotide sequence ID" value="NZ_JACOOX010000002.1"/>
</dbReference>
<accession>A0A8I0DU22</accession>
<name>A0A8I0DU22_9FIRM</name>
<comment type="caution">
    <text evidence="2">The sequence shown here is derived from an EMBL/GenBank/DDBJ whole genome shotgun (WGS) entry which is preliminary data.</text>
</comment>
<dbReference type="Proteomes" id="UP000615234">
    <property type="component" value="Unassembled WGS sequence"/>
</dbReference>
<dbReference type="GO" id="GO:0016810">
    <property type="term" value="F:hydrolase activity, acting on carbon-nitrogen (but not peptide) bonds"/>
    <property type="evidence" value="ECO:0007669"/>
    <property type="project" value="InterPro"/>
</dbReference>
<proteinExistence type="predicted"/>
<dbReference type="Gene3D" id="3.10.310.70">
    <property type="match status" value="1"/>
</dbReference>
<keyword evidence="2" id="KW-0378">Hydrolase</keyword>
<protein>
    <submittedName>
        <fullName evidence="2">Amidohydrolase</fullName>
    </submittedName>
</protein>
<evidence type="ECO:0000313" key="2">
    <source>
        <dbReference type="EMBL" id="MBC5661842.1"/>
    </source>
</evidence>
<dbReference type="PANTHER" id="PTHR22642:SF2">
    <property type="entry name" value="PROTEIN LONG AFTER FAR-RED 3"/>
    <property type="match status" value="1"/>
</dbReference>
<feature type="domain" description="Amidohydrolase 3" evidence="1">
    <location>
        <begin position="50"/>
        <end position="537"/>
    </location>
</feature>
<dbReference type="InterPro" id="IPR033932">
    <property type="entry name" value="YtcJ-like"/>
</dbReference>
<dbReference type="AlphaFoldDB" id="A0A8I0DU22"/>
<dbReference type="Pfam" id="PF07969">
    <property type="entry name" value="Amidohydro_3"/>
    <property type="match status" value="1"/>
</dbReference>
<keyword evidence="3" id="KW-1185">Reference proteome</keyword>
<dbReference type="Gene3D" id="2.30.40.10">
    <property type="entry name" value="Urease, subunit C, domain 1"/>
    <property type="match status" value="1"/>
</dbReference>